<evidence type="ECO:0000313" key="8">
    <source>
        <dbReference type="EMBL" id="PIU68809.1"/>
    </source>
</evidence>
<dbReference type="GO" id="GO:0006154">
    <property type="term" value="P:adenosine catabolic process"/>
    <property type="evidence" value="ECO:0007669"/>
    <property type="project" value="TreeGrafter"/>
</dbReference>
<evidence type="ECO:0000256" key="3">
    <source>
        <dbReference type="ARBA" id="ARBA00012784"/>
    </source>
</evidence>
<dbReference type="GO" id="GO:0046872">
    <property type="term" value="F:metal ion binding"/>
    <property type="evidence" value="ECO:0007669"/>
    <property type="project" value="UniProtKB-KW"/>
</dbReference>
<comment type="similarity">
    <text evidence="2">Belongs to the metallo-dependent hydrolases superfamily. Adenosine and AMP deaminases family.</text>
</comment>
<keyword evidence="5" id="KW-0378">Hydrolase</keyword>
<dbReference type="Proteomes" id="UP000229916">
    <property type="component" value="Unassembled WGS sequence"/>
</dbReference>
<dbReference type="AlphaFoldDB" id="A0A2M7AN36"/>
<dbReference type="InterPro" id="IPR001365">
    <property type="entry name" value="A_deaminase_dom"/>
</dbReference>
<evidence type="ECO:0000256" key="6">
    <source>
        <dbReference type="ARBA" id="ARBA00022833"/>
    </source>
</evidence>
<evidence type="ECO:0000313" key="9">
    <source>
        <dbReference type="Proteomes" id="UP000229916"/>
    </source>
</evidence>
<dbReference type="SUPFAM" id="SSF51556">
    <property type="entry name" value="Metallo-dependent hydrolases"/>
    <property type="match status" value="1"/>
</dbReference>
<dbReference type="Pfam" id="PF00962">
    <property type="entry name" value="A_deaminase"/>
    <property type="match status" value="1"/>
</dbReference>
<evidence type="ECO:0000259" key="7">
    <source>
        <dbReference type="Pfam" id="PF00962"/>
    </source>
</evidence>
<dbReference type="InterPro" id="IPR032466">
    <property type="entry name" value="Metal_Hydrolase"/>
</dbReference>
<feature type="domain" description="Adenosine deaminase" evidence="7">
    <location>
        <begin position="36"/>
        <end position="359"/>
    </location>
</feature>
<dbReference type="GO" id="GO:0043103">
    <property type="term" value="P:hypoxanthine salvage"/>
    <property type="evidence" value="ECO:0007669"/>
    <property type="project" value="TreeGrafter"/>
</dbReference>
<dbReference type="PANTHER" id="PTHR11409">
    <property type="entry name" value="ADENOSINE DEAMINASE"/>
    <property type="match status" value="1"/>
</dbReference>
<dbReference type="EMBL" id="PEWD01000053">
    <property type="protein sequence ID" value="PIU68809.1"/>
    <property type="molecule type" value="Genomic_DNA"/>
</dbReference>
<name>A0A2M7AN36_UNCKA</name>
<evidence type="ECO:0000256" key="1">
    <source>
        <dbReference type="ARBA" id="ARBA00001947"/>
    </source>
</evidence>
<comment type="caution">
    <text evidence="8">The sequence shown here is derived from an EMBL/GenBank/DDBJ whole genome shotgun (WGS) entry which is preliminary data.</text>
</comment>
<proteinExistence type="inferred from homology"/>
<organism evidence="8 9">
    <name type="scientific">candidate division WWE3 bacterium CG06_land_8_20_14_3_00_42_16</name>
    <dbReference type="NCBI Taxonomy" id="1975083"/>
    <lineage>
        <taxon>Bacteria</taxon>
        <taxon>Katanobacteria</taxon>
    </lineage>
</organism>
<evidence type="ECO:0000256" key="2">
    <source>
        <dbReference type="ARBA" id="ARBA00006676"/>
    </source>
</evidence>
<dbReference type="GO" id="GO:0004000">
    <property type="term" value="F:adenosine deaminase activity"/>
    <property type="evidence" value="ECO:0007669"/>
    <property type="project" value="UniProtKB-ARBA"/>
</dbReference>
<accession>A0A2M7AN36</accession>
<keyword evidence="6" id="KW-0862">Zinc</keyword>
<reference evidence="9" key="1">
    <citation type="submission" date="2017-09" db="EMBL/GenBank/DDBJ databases">
        <title>Depth-based differentiation of microbial function through sediment-hosted aquifers and enrichment of novel symbionts in the deep terrestrial subsurface.</title>
        <authorList>
            <person name="Probst A.J."/>
            <person name="Ladd B."/>
            <person name="Jarett J.K."/>
            <person name="Geller-Mcgrath D.E."/>
            <person name="Sieber C.M.K."/>
            <person name="Emerson J.B."/>
            <person name="Anantharaman K."/>
            <person name="Thomas B.C."/>
            <person name="Malmstrom R."/>
            <person name="Stieglmeier M."/>
            <person name="Klingl A."/>
            <person name="Woyke T."/>
            <person name="Ryan C.M."/>
            <person name="Banfield J.F."/>
        </authorList>
    </citation>
    <scope>NUCLEOTIDE SEQUENCE [LARGE SCALE GENOMIC DNA]</scope>
</reference>
<dbReference type="Gene3D" id="3.20.20.140">
    <property type="entry name" value="Metal-dependent hydrolases"/>
    <property type="match status" value="1"/>
</dbReference>
<evidence type="ECO:0000256" key="4">
    <source>
        <dbReference type="ARBA" id="ARBA00022723"/>
    </source>
</evidence>
<dbReference type="PANTHER" id="PTHR11409:SF43">
    <property type="entry name" value="ADENOSINE DEAMINASE"/>
    <property type="match status" value="1"/>
</dbReference>
<keyword evidence="4" id="KW-0479">Metal-binding</keyword>
<comment type="cofactor">
    <cofactor evidence="1">
        <name>Zn(2+)</name>
        <dbReference type="ChEBI" id="CHEBI:29105"/>
    </cofactor>
</comment>
<gene>
    <name evidence="8" type="ORF">COS81_02530</name>
</gene>
<sequence length="377" mass="42748">MQVPVKVILTRWLPSNWRTIMPVADLSFLTKKIELAELHVHVGSSGSPALMWDIAHQSGLKLPVGDFWEFEEMVTVKKPLTGDNPVIKFNEYLKIFNLTELIQSSPLAMERIIYDAIGGAYRNNNITTLELRFCPMLRNREGEQDLDHIIMASLAGLDRALLAYPQVRAGLIFEMDRRFSLEKNQIILQKALKYKNRGVVGIDIAGPRLDDFDYSAYAEIYQEAASNGLGTTIHTGEEGSSEEMGRVIKEIQPLRVGHGVKAAWDKNLMHKLQEQNIILEICPTSNLRVGVIQDLKELSFVLKTFLSEGVKFTVNTDGPEFFQTNIRQEFRLLLENNILSRDEILKVNQIAHEASFINNSDFARFNPLNGKKASRFS</sequence>
<dbReference type="GO" id="GO:0046103">
    <property type="term" value="P:inosine biosynthetic process"/>
    <property type="evidence" value="ECO:0007669"/>
    <property type="project" value="TreeGrafter"/>
</dbReference>
<dbReference type="GO" id="GO:0005829">
    <property type="term" value="C:cytosol"/>
    <property type="evidence" value="ECO:0007669"/>
    <property type="project" value="TreeGrafter"/>
</dbReference>
<protein>
    <recommendedName>
        <fullName evidence="3">adenosine deaminase</fullName>
        <ecNumber evidence="3">3.5.4.4</ecNumber>
    </recommendedName>
</protein>
<dbReference type="InterPro" id="IPR006330">
    <property type="entry name" value="Ado/ade_deaminase"/>
</dbReference>
<evidence type="ECO:0000256" key="5">
    <source>
        <dbReference type="ARBA" id="ARBA00022801"/>
    </source>
</evidence>
<dbReference type="EC" id="3.5.4.4" evidence="3"/>